<keyword evidence="2" id="KW-0732">Signal</keyword>
<gene>
    <name evidence="3" type="ORF">D8Y23_11235</name>
</gene>
<evidence type="ECO:0000256" key="1">
    <source>
        <dbReference type="SAM" id="MobiDB-lite"/>
    </source>
</evidence>
<evidence type="ECO:0000313" key="4">
    <source>
        <dbReference type="Proteomes" id="UP000285970"/>
    </source>
</evidence>
<protein>
    <submittedName>
        <fullName evidence="3">Fructose 1,6-bisphosphatase</fullName>
    </submittedName>
</protein>
<comment type="caution">
    <text evidence="3">The sequence shown here is derived from an EMBL/GenBank/DDBJ whole genome shotgun (WGS) entry which is preliminary data.</text>
</comment>
<feature type="region of interest" description="Disordered" evidence="1">
    <location>
        <begin position="241"/>
        <end position="269"/>
    </location>
</feature>
<dbReference type="Proteomes" id="UP000285970">
    <property type="component" value="Unassembled WGS sequence"/>
</dbReference>
<feature type="compositionally biased region" description="Gly residues" evidence="1">
    <location>
        <begin position="254"/>
        <end position="269"/>
    </location>
</feature>
<feature type="signal peptide" evidence="2">
    <location>
        <begin position="1"/>
        <end position="27"/>
    </location>
</feature>
<dbReference type="PROSITE" id="PS51257">
    <property type="entry name" value="PROKAR_LIPOPROTEIN"/>
    <property type="match status" value="1"/>
</dbReference>
<dbReference type="EMBL" id="RBZY01000038">
    <property type="protein sequence ID" value="RWR17649.1"/>
    <property type="molecule type" value="Genomic_DNA"/>
</dbReference>
<feature type="chain" id="PRO_5039586554" evidence="2">
    <location>
        <begin position="28"/>
        <end position="269"/>
    </location>
</feature>
<sequence>MSSSSHRRSVRALALAAALALGGPVTLTGCTQVVDAFNALQAQTSGGGQSVVVATPAPQSSSAAMPFDSRFTYDGSVTLSSEVADGLELRLDVWAVDPKRTMEWSSTNEKQFGFALNVYDHRVDEKAVLTQKRRVYVSSVSITSQTAQSGGQVSNPFQFSADPRTLVPSDTLRSDRGLLLNSFQGGLLVPTTSIRQLPNDTYGITLEFALNIAVEGSANAETSFSQQTVYQYLPIAIFESDGSEATGEPADSGTGTGRAPGWGQTSGQG</sequence>
<dbReference type="OrthoDB" id="5061031at2"/>
<proteinExistence type="predicted"/>
<evidence type="ECO:0000313" key="3">
    <source>
        <dbReference type="EMBL" id="RWR17649.1"/>
    </source>
</evidence>
<dbReference type="RefSeq" id="WP_128218214.1">
    <property type="nucleotide sequence ID" value="NZ_RBZY01000038.1"/>
</dbReference>
<accession>A0A3S3P329</accession>
<organism evidence="3 4">
    <name type="scientific">Microbacterium enclense</name>
    <dbReference type="NCBI Taxonomy" id="993073"/>
    <lineage>
        <taxon>Bacteria</taxon>
        <taxon>Bacillati</taxon>
        <taxon>Actinomycetota</taxon>
        <taxon>Actinomycetes</taxon>
        <taxon>Micrococcales</taxon>
        <taxon>Microbacteriaceae</taxon>
        <taxon>Microbacterium</taxon>
    </lineage>
</organism>
<reference evidence="3 4" key="1">
    <citation type="journal article" date="2018" name="Front. Microbiol.">
        <title>Novel Insights Into Bacterial Dimethylsulfoniopropionate Catabolism in the East China Sea.</title>
        <authorList>
            <person name="Liu J."/>
            <person name="Liu J."/>
            <person name="Zhang S.H."/>
            <person name="Liang J."/>
            <person name="Lin H."/>
            <person name="Song D."/>
            <person name="Yang G.P."/>
            <person name="Todd J.D."/>
            <person name="Zhang X.H."/>
        </authorList>
    </citation>
    <scope>NUCLEOTIDE SEQUENCE [LARGE SCALE GENOMIC DNA]</scope>
    <source>
        <strain evidence="3 4">ZYFD042</strain>
    </source>
</reference>
<evidence type="ECO:0000256" key="2">
    <source>
        <dbReference type="SAM" id="SignalP"/>
    </source>
</evidence>
<name>A0A3S3P329_9MICO</name>
<dbReference type="AlphaFoldDB" id="A0A3S3P329"/>